<dbReference type="EMBL" id="MT141335">
    <property type="protein sequence ID" value="QJA58682.1"/>
    <property type="molecule type" value="Genomic_DNA"/>
</dbReference>
<sequence length="117" mass="11635">MGMILTGQNATIVAGDNAQLQFTVTSDGTSSGAAVTCTAASWAMSDRAGGTSLVTETTTGGGAVISGGSSQVITVTLSTTDTDQTPGKYYHELQVTTGSNILTVASGTITILPDQAT</sequence>
<proteinExistence type="predicted"/>
<reference evidence="1" key="1">
    <citation type="submission" date="2020-03" db="EMBL/GenBank/DDBJ databases">
        <title>The deep terrestrial virosphere.</title>
        <authorList>
            <person name="Holmfeldt K."/>
            <person name="Nilsson E."/>
            <person name="Simone D."/>
            <person name="Lopez-Fernandez M."/>
            <person name="Wu X."/>
            <person name="de Brujin I."/>
            <person name="Lundin D."/>
            <person name="Andersson A."/>
            <person name="Bertilsson S."/>
            <person name="Dopson M."/>
        </authorList>
    </citation>
    <scope>NUCLEOTIDE SEQUENCE</scope>
    <source>
        <strain evidence="1">MM415B01418</strain>
    </source>
</reference>
<dbReference type="AlphaFoldDB" id="A0A6M3IQI6"/>
<accession>A0A6M3IQI6</accession>
<protein>
    <submittedName>
        <fullName evidence="1">Uncharacterized protein</fullName>
    </submittedName>
</protein>
<name>A0A6M3IQI6_9ZZZZ</name>
<gene>
    <name evidence="1" type="ORF">MM415B01418_0006</name>
</gene>
<evidence type="ECO:0000313" key="1">
    <source>
        <dbReference type="EMBL" id="QJA58682.1"/>
    </source>
</evidence>
<organism evidence="1">
    <name type="scientific">viral metagenome</name>
    <dbReference type="NCBI Taxonomy" id="1070528"/>
    <lineage>
        <taxon>unclassified sequences</taxon>
        <taxon>metagenomes</taxon>
        <taxon>organismal metagenomes</taxon>
    </lineage>
</organism>